<dbReference type="Gene3D" id="2.20.25.240">
    <property type="match status" value="1"/>
</dbReference>
<reference evidence="6" key="2">
    <citation type="submission" date="2018-07" db="EMBL/GenBank/DDBJ databases">
        <authorList>
            <person name="Quirk P.G."/>
            <person name="Krulwich T.A."/>
        </authorList>
    </citation>
    <scope>NUCLEOTIDE SEQUENCE</scope>
</reference>
<dbReference type="VEuPathDB" id="VectorBase:CSON005571"/>
<name>A0A336LYY7_CULSO</name>
<evidence type="ECO:0000256" key="1">
    <source>
        <dbReference type="ARBA" id="ARBA00022723"/>
    </source>
</evidence>
<proteinExistence type="predicted"/>
<sequence>MYAEGYKYWLAYKKANTKYYRCRRYKSNCAGRCVVENGQIRSTTPHNHAAEPDRALVDKFRKVLTQRAQKERTELYTIYWEEATQRHSDAAMIYSFTQAESCMRKARRKQPPQSCTTIRELSEILGSSSMFYISCGNDKENLFKTTIMLEDATCLIFMHNKTIQKLGKVEEIHVDHSIKSEPAPPNFNYSILTIHAVQQQQSYPLVYVVMTVKSYSIYSAIFAYLREQIPETLSPTNIFSNYDTDMMSALSMTFPEASVRGYYFHFTSAVLHRMRLLKMLKQNKGHTNNAIKMLLVLPLLPANYIRNGLQSIRKWLIEKKINTPQFENLCDFIEQQWLMRIGAEKISIFSMSHCVSNSIETFNEELQNTLGIQNPVIWHMLESITHIARQTFTKVTKRSKQLLPVSKLPRLKGQLIQNTIIQSATQLWIKTAVHLRNPLQFLQVTSHCINDSLFAGVEVVEKSDSDKVLNIGSTFSNLACNSNSESSSELPGLTYTIVNSDDLQATLAELPQISASSNTFRLQTIQSPNTTNTIYQQTTPVDVQQSQNQNLIIPTSDNSITSTDPPPLAFYPKAFLRGNIIKRSEPPPLIFYKDMVTSTDTNSS</sequence>
<keyword evidence="1" id="KW-0479">Metal-binding</keyword>
<feature type="domain" description="FLYWCH-type" evidence="4">
    <location>
        <begin position="3"/>
        <end position="48"/>
    </location>
</feature>
<dbReference type="EMBL" id="UFQT01000218">
    <property type="protein sequence ID" value="SSX21873.1"/>
    <property type="molecule type" value="Genomic_DNA"/>
</dbReference>
<evidence type="ECO:0000313" key="5">
    <source>
        <dbReference type="EMBL" id="SSX01493.1"/>
    </source>
</evidence>
<reference evidence="5" key="1">
    <citation type="submission" date="2018-04" db="EMBL/GenBank/DDBJ databases">
        <authorList>
            <person name="Go L.Y."/>
            <person name="Mitchell J.A."/>
        </authorList>
    </citation>
    <scope>NUCLEOTIDE SEQUENCE</scope>
    <source>
        <tissue evidence="5">Whole organism</tissue>
    </source>
</reference>
<keyword evidence="2" id="KW-0863">Zinc-finger</keyword>
<dbReference type="EMBL" id="UFQT01000293">
    <property type="protein sequence ID" value="SSX22921.1"/>
    <property type="molecule type" value="Genomic_DNA"/>
</dbReference>
<keyword evidence="3" id="KW-0862">Zinc</keyword>
<evidence type="ECO:0000256" key="3">
    <source>
        <dbReference type="ARBA" id="ARBA00022833"/>
    </source>
</evidence>
<dbReference type="OMA" id="CINDSIC"/>
<evidence type="ECO:0000313" key="7">
    <source>
        <dbReference type="EMBL" id="SSX22921.1"/>
    </source>
</evidence>
<evidence type="ECO:0000313" key="6">
    <source>
        <dbReference type="EMBL" id="SSX21873.1"/>
    </source>
</evidence>
<accession>A0A336LYY7</accession>
<gene>
    <name evidence="6" type="primary">CSON005571</name>
    <name evidence="7" type="synonym">CSON007811</name>
</gene>
<organism evidence="6">
    <name type="scientific">Culicoides sonorensis</name>
    <name type="common">Biting midge</name>
    <dbReference type="NCBI Taxonomy" id="179676"/>
    <lineage>
        <taxon>Eukaryota</taxon>
        <taxon>Metazoa</taxon>
        <taxon>Ecdysozoa</taxon>
        <taxon>Arthropoda</taxon>
        <taxon>Hexapoda</taxon>
        <taxon>Insecta</taxon>
        <taxon>Pterygota</taxon>
        <taxon>Neoptera</taxon>
        <taxon>Endopterygota</taxon>
        <taxon>Diptera</taxon>
        <taxon>Nematocera</taxon>
        <taxon>Chironomoidea</taxon>
        <taxon>Ceratopogonidae</taxon>
        <taxon>Ceratopogoninae</taxon>
        <taxon>Culicoides</taxon>
        <taxon>Monoculicoides</taxon>
    </lineage>
</organism>
<dbReference type="EMBL" id="UFQS01000218">
    <property type="protein sequence ID" value="SSX01493.1"/>
    <property type="molecule type" value="Genomic_DNA"/>
</dbReference>
<dbReference type="AlphaFoldDB" id="A0A336LYY7"/>
<dbReference type="VEuPathDB" id="VectorBase:CSON007811"/>
<dbReference type="InterPro" id="IPR007588">
    <property type="entry name" value="Znf_FLYWCH"/>
</dbReference>
<evidence type="ECO:0000259" key="4">
    <source>
        <dbReference type="Pfam" id="PF04500"/>
    </source>
</evidence>
<dbReference type="Pfam" id="PF04500">
    <property type="entry name" value="FLYWCH"/>
    <property type="match status" value="1"/>
</dbReference>
<protein>
    <submittedName>
        <fullName evidence="6">CSON005571 protein</fullName>
    </submittedName>
    <submittedName>
        <fullName evidence="7">CSON007811 protein</fullName>
    </submittedName>
</protein>
<evidence type="ECO:0000256" key="2">
    <source>
        <dbReference type="ARBA" id="ARBA00022771"/>
    </source>
</evidence>
<dbReference type="GO" id="GO:0008270">
    <property type="term" value="F:zinc ion binding"/>
    <property type="evidence" value="ECO:0007669"/>
    <property type="project" value="UniProtKB-KW"/>
</dbReference>